<sequence>MQLNLSRYSMGFLELFSSDRVELRGSGTLLRIGNTYGILTAAHVWQVVRELEIVGIYLYPPRSTEMHSIWEEVRLMDAVTFKNRDEDEYGPDLAFIRIRKGKAVSIELHGAFLSFEKDEQRVRTETPEGSKVVDVVVGGVEAMGQKVNMRHDRKLIVQRSLAIVGRATVIDDGREGFDRLELIPESDADFEAPQSYGGMSGGGCFRVYFPEKIRR</sequence>
<accession>A0A562KKF4</accession>
<dbReference type="EMBL" id="VLKL01000031">
    <property type="protein sequence ID" value="TWH95713.1"/>
    <property type="molecule type" value="Genomic_DNA"/>
</dbReference>
<comment type="caution">
    <text evidence="1">The sequence shown here is derived from an EMBL/GenBank/DDBJ whole genome shotgun (WGS) entry which is preliminary data.</text>
</comment>
<protein>
    <recommendedName>
        <fullName evidence="3">Trypsin-like peptidase</fullName>
    </recommendedName>
</protein>
<evidence type="ECO:0008006" key="3">
    <source>
        <dbReference type="Google" id="ProtNLM"/>
    </source>
</evidence>
<dbReference type="AlphaFoldDB" id="A0A562KKF4"/>
<gene>
    <name evidence="1" type="ORF">IQ17_06609</name>
</gene>
<name>A0A562KKF4_9BRAD</name>
<organism evidence="1 2">
    <name type="scientific">Bradyrhizobium daqingense</name>
    <dbReference type="NCBI Taxonomy" id="993502"/>
    <lineage>
        <taxon>Bacteria</taxon>
        <taxon>Pseudomonadati</taxon>
        <taxon>Pseudomonadota</taxon>
        <taxon>Alphaproteobacteria</taxon>
        <taxon>Hyphomicrobiales</taxon>
        <taxon>Nitrobacteraceae</taxon>
        <taxon>Bradyrhizobium</taxon>
    </lineage>
</organism>
<reference evidence="1 2" key="1">
    <citation type="journal article" date="2015" name="Stand. Genomic Sci.">
        <title>Genomic Encyclopedia of Bacterial and Archaeal Type Strains, Phase III: the genomes of soil and plant-associated and newly described type strains.</title>
        <authorList>
            <person name="Whitman W.B."/>
            <person name="Woyke T."/>
            <person name="Klenk H.P."/>
            <person name="Zhou Y."/>
            <person name="Lilburn T.G."/>
            <person name="Beck B.J."/>
            <person name="De Vos P."/>
            <person name="Vandamme P."/>
            <person name="Eisen J.A."/>
            <person name="Garrity G."/>
            <person name="Hugenholtz P."/>
            <person name="Kyrpides N.C."/>
        </authorList>
    </citation>
    <scope>NUCLEOTIDE SEQUENCE [LARGE SCALE GENOMIC DNA]</scope>
    <source>
        <strain evidence="1 2">CGMCC 1.10947</strain>
    </source>
</reference>
<dbReference type="RefSeq" id="WP_145642462.1">
    <property type="nucleotide sequence ID" value="NZ_CP088014.1"/>
</dbReference>
<evidence type="ECO:0000313" key="2">
    <source>
        <dbReference type="Proteomes" id="UP000317176"/>
    </source>
</evidence>
<proteinExistence type="predicted"/>
<evidence type="ECO:0000313" key="1">
    <source>
        <dbReference type="EMBL" id="TWH95713.1"/>
    </source>
</evidence>
<dbReference type="OrthoDB" id="8452347at2"/>
<dbReference type="Proteomes" id="UP000317176">
    <property type="component" value="Unassembled WGS sequence"/>
</dbReference>
<keyword evidence="2" id="KW-1185">Reference proteome</keyword>